<feature type="transmembrane region" description="Helical" evidence="1">
    <location>
        <begin position="209"/>
        <end position="235"/>
    </location>
</feature>
<feature type="transmembrane region" description="Helical" evidence="1">
    <location>
        <begin position="241"/>
        <end position="266"/>
    </location>
</feature>
<evidence type="ECO:0000313" key="2">
    <source>
        <dbReference type="EMBL" id="KAI1708104.1"/>
    </source>
</evidence>
<reference evidence="2" key="1">
    <citation type="submission" date="2022-01" db="EMBL/GenBank/DDBJ databases">
        <title>Genome Sequence Resource for Two Populations of Ditylenchus destructor, the Migratory Endoparasitic Phytonematode.</title>
        <authorList>
            <person name="Zhang H."/>
            <person name="Lin R."/>
            <person name="Xie B."/>
        </authorList>
    </citation>
    <scope>NUCLEOTIDE SEQUENCE</scope>
    <source>
        <strain evidence="2">BazhouSP</strain>
    </source>
</reference>
<accession>A0AAD4MZK4</accession>
<dbReference type="AlphaFoldDB" id="A0AAD4MZK4"/>
<keyword evidence="3" id="KW-1185">Reference proteome</keyword>
<dbReference type="Pfam" id="PF10317">
    <property type="entry name" value="7TM_GPCR_Srd"/>
    <property type="match status" value="1"/>
</dbReference>
<dbReference type="InterPro" id="IPR019421">
    <property type="entry name" value="7TM_GPCR_serpentine_rcpt_Srd"/>
</dbReference>
<feature type="transmembrane region" description="Helical" evidence="1">
    <location>
        <begin position="52"/>
        <end position="80"/>
    </location>
</feature>
<feature type="transmembrane region" description="Helical" evidence="1">
    <location>
        <begin position="156"/>
        <end position="181"/>
    </location>
</feature>
<dbReference type="EMBL" id="JAKKPZ010000037">
    <property type="protein sequence ID" value="KAI1708104.1"/>
    <property type="molecule type" value="Genomic_DNA"/>
</dbReference>
<proteinExistence type="predicted"/>
<dbReference type="SUPFAM" id="SSF81321">
    <property type="entry name" value="Family A G protein-coupled receptor-like"/>
    <property type="match status" value="1"/>
</dbReference>
<dbReference type="PANTHER" id="PTHR22943">
    <property type="entry name" value="7-TRANSMEMBRANE DOMAIN RECEPTOR C.ELEGANS"/>
    <property type="match status" value="1"/>
</dbReference>
<keyword evidence="1" id="KW-1133">Transmembrane helix</keyword>
<organism evidence="2 3">
    <name type="scientific">Ditylenchus destructor</name>
    <dbReference type="NCBI Taxonomy" id="166010"/>
    <lineage>
        <taxon>Eukaryota</taxon>
        <taxon>Metazoa</taxon>
        <taxon>Ecdysozoa</taxon>
        <taxon>Nematoda</taxon>
        <taxon>Chromadorea</taxon>
        <taxon>Rhabditida</taxon>
        <taxon>Tylenchina</taxon>
        <taxon>Tylenchomorpha</taxon>
        <taxon>Sphaerularioidea</taxon>
        <taxon>Anguinidae</taxon>
        <taxon>Anguininae</taxon>
        <taxon>Ditylenchus</taxon>
    </lineage>
</organism>
<comment type="caution">
    <text evidence="2">The sequence shown here is derived from an EMBL/GenBank/DDBJ whole genome shotgun (WGS) entry which is preliminary data.</text>
</comment>
<evidence type="ECO:0000313" key="3">
    <source>
        <dbReference type="Proteomes" id="UP001201812"/>
    </source>
</evidence>
<feature type="transmembrane region" description="Helical" evidence="1">
    <location>
        <begin position="12"/>
        <end position="32"/>
    </location>
</feature>
<feature type="transmembrane region" description="Helical" evidence="1">
    <location>
        <begin position="92"/>
        <end position="112"/>
    </location>
</feature>
<dbReference type="PANTHER" id="PTHR22943:SF248">
    <property type="entry name" value="SEVEN TM RECEPTOR"/>
    <property type="match status" value="1"/>
</dbReference>
<gene>
    <name evidence="2" type="ORF">DdX_12051</name>
</gene>
<sequence>MKVYSKILLQTCIIDFLVLAVIGFVQPIYVVYDGWNMLVPNGPFRNVGHPWNYILMASWFYSVHLSITSNCVPFIYRYLLICRSKIVSSVKYFLMLFVCCLVVLSYMALLAWSSYPREAQRNAMATGNYSDLFEQLGRNGDPTEFKIGLMMKTNSIPWEVTCAYLISIESFSYIIILICGLKIQKCIKENTCPSQLSTRAKEASRQLNIILMLQTLLPILEMTVNLTCLLVSIFSGSSANVFAVVFALLPIHWVPLLNPLITIIVVKPYRNFILMRKKVSNFATSYAQSASETPADQRRPPMTM</sequence>
<name>A0AAD4MZK4_9BILA</name>
<keyword evidence="1" id="KW-0812">Transmembrane</keyword>
<evidence type="ECO:0000256" key="1">
    <source>
        <dbReference type="SAM" id="Phobius"/>
    </source>
</evidence>
<keyword evidence="1" id="KW-0472">Membrane</keyword>
<protein>
    <submittedName>
        <fullName evidence="2">Serpentine type 7TM GPCR chemoreceptor srd domain-containing protein</fullName>
    </submittedName>
</protein>
<dbReference type="Proteomes" id="UP001201812">
    <property type="component" value="Unassembled WGS sequence"/>
</dbReference>